<feature type="domain" description="Ribophorin II C-terminal" evidence="16">
    <location>
        <begin position="509"/>
        <end position="603"/>
    </location>
</feature>
<feature type="domain" description="Ribophorin II third" evidence="14">
    <location>
        <begin position="371"/>
        <end position="484"/>
    </location>
</feature>
<dbReference type="InterPro" id="IPR055374">
    <property type="entry name" value="Ribophorin_II_3rd"/>
</dbReference>
<evidence type="ECO:0000259" key="15">
    <source>
        <dbReference type="Pfam" id="PF23861"/>
    </source>
</evidence>
<evidence type="ECO:0000256" key="10">
    <source>
        <dbReference type="ARBA" id="ARBA00023136"/>
    </source>
</evidence>
<reference evidence="19" key="2">
    <citation type="submission" date="2024-08" db="UniProtKB">
        <authorList>
            <consortium name="EnsemblMetazoa"/>
        </authorList>
    </citation>
    <scope>IDENTIFICATION</scope>
</reference>
<keyword evidence="6 12" id="KW-0812">Transmembrane</keyword>
<dbReference type="Pfam" id="PF25147">
    <property type="entry name" value="Ribophorin_II_C"/>
    <property type="match status" value="1"/>
</dbReference>
<dbReference type="PANTHER" id="PTHR12640">
    <property type="entry name" value="RIBOPHORIN II"/>
    <property type="match status" value="1"/>
</dbReference>
<evidence type="ECO:0000313" key="18">
    <source>
        <dbReference type="EMBL" id="ERL91845.1"/>
    </source>
</evidence>
<evidence type="ECO:0000256" key="5">
    <source>
        <dbReference type="ARBA" id="ARBA00017612"/>
    </source>
</evidence>
<dbReference type="GO" id="GO:0008250">
    <property type="term" value="C:oligosaccharyltransferase complex"/>
    <property type="evidence" value="ECO:0007669"/>
    <property type="project" value="UniProtKB-UniRule"/>
</dbReference>
<feature type="chain" id="PRO_5010971858" description="Dolichyl-diphosphooligosaccharide--protein glycosyltransferase subunit 2" evidence="12">
    <location>
        <begin position="22"/>
        <end position="609"/>
    </location>
</feature>
<dbReference type="InterPro" id="IPR056790">
    <property type="entry name" value="Ribophorin_II_C"/>
</dbReference>
<protein>
    <recommendedName>
        <fullName evidence="5 12">Dolichyl-diphosphooligosaccharide--protein glycosyltransferase subunit 2</fullName>
    </recommendedName>
    <alternativeName>
        <fullName evidence="12">Ribophorin-2</fullName>
    </alternativeName>
</protein>
<accession>N6TU87</accession>
<dbReference type="EMBL" id="KB632305">
    <property type="protein sequence ID" value="ERL91845.1"/>
    <property type="molecule type" value="Genomic_DNA"/>
</dbReference>
<comment type="pathway">
    <text evidence="3 12">Protein modification; protein glycosylation.</text>
</comment>
<feature type="transmembrane region" description="Helical" evidence="12">
    <location>
        <begin position="554"/>
        <end position="574"/>
    </location>
</feature>
<dbReference type="Pfam" id="PF23861">
    <property type="entry name" value="Ribophorin_II_2nd"/>
    <property type="match status" value="1"/>
</dbReference>
<evidence type="ECO:0000256" key="7">
    <source>
        <dbReference type="ARBA" id="ARBA00022729"/>
    </source>
</evidence>
<dbReference type="UniPathway" id="UPA00378"/>
<evidence type="ECO:0000256" key="12">
    <source>
        <dbReference type="RuleBase" id="RU366029"/>
    </source>
</evidence>
<evidence type="ECO:0000256" key="4">
    <source>
        <dbReference type="ARBA" id="ARBA00009038"/>
    </source>
</evidence>
<organism evidence="17">
    <name type="scientific">Dendroctonus ponderosae</name>
    <name type="common">Mountain pine beetle</name>
    <dbReference type="NCBI Taxonomy" id="77166"/>
    <lineage>
        <taxon>Eukaryota</taxon>
        <taxon>Metazoa</taxon>
        <taxon>Ecdysozoa</taxon>
        <taxon>Arthropoda</taxon>
        <taxon>Hexapoda</taxon>
        <taxon>Insecta</taxon>
        <taxon>Pterygota</taxon>
        <taxon>Neoptera</taxon>
        <taxon>Endopterygota</taxon>
        <taxon>Coleoptera</taxon>
        <taxon>Polyphaga</taxon>
        <taxon>Cucujiformia</taxon>
        <taxon>Curculionidae</taxon>
        <taxon>Scolytinae</taxon>
        <taxon>Dendroctonus</taxon>
    </lineage>
</organism>
<evidence type="ECO:0000259" key="16">
    <source>
        <dbReference type="Pfam" id="PF25147"/>
    </source>
</evidence>
<evidence type="ECO:0000256" key="8">
    <source>
        <dbReference type="ARBA" id="ARBA00022824"/>
    </source>
</evidence>
<feature type="transmembrane region" description="Helical" evidence="12">
    <location>
        <begin position="519"/>
        <end position="542"/>
    </location>
</feature>
<keyword evidence="20" id="KW-1185">Reference proteome</keyword>
<dbReference type="InterPro" id="IPR008814">
    <property type="entry name" value="Swp1"/>
</dbReference>
<dbReference type="Pfam" id="PF23860">
    <property type="entry name" value="Ribophorin_II_3rd"/>
    <property type="match status" value="1"/>
</dbReference>
<feature type="non-terminal residue" evidence="17">
    <location>
        <position position="1"/>
    </location>
</feature>
<comment type="similarity">
    <text evidence="4 12">Belongs to the SWP1 family.</text>
</comment>
<dbReference type="PANTHER" id="PTHR12640:SF0">
    <property type="entry name" value="DOLICHYL-DIPHOSPHOOLIGOSACCHARIDE--PROTEIN GLYCOSYLTRANSFERASE SUBUNIT 2"/>
    <property type="match status" value="1"/>
</dbReference>
<feature type="domain" description="Ribophorin II second" evidence="15">
    <location>
        <begin position="270"/>
        <end position="363"/>
    </location>
</feature>
<evidence type="ECO:0000259" key="14">
    <source>
        <dbReference type="Pfam" id="PF23860"/>
    </source>
</evidence>
<name>N6TU87_DENPD</name>
<evidence type="ECO:0000256" key="9">
    <source>
        <dbReference type="ARBA" id="ARBA00022989"/>
    </source>
</evidence>
<dbReference type="EMBL" id="KB741248">
    <property type="protein sequence ID" value="ENN71956.1"/>
    <property type="molecule type" value="Genomic_DNA"/>
</dbReference>
<dbReference type="Pfam" id="PF05817">
    <property type="entry name" value="Ribophorin_II"/>
    <property type="match status" value="1"/>
</dbReference>
<evidence type="ECO:0000256" key="3">
    <source>
        <dbReference type="ARBA" id="ARBA00004922"/>
    </source>
</evidence>
<dbReference type="KEGG" id="dpa:109543612"/>
<evidence type="ECO:0000256" key="11">
    <source>
        <dbReference type="ARBA" id="ARBA00046750"/>
    </source>
</evidence>
<dbReference type="HOGENOM" id="CLU_017104_0_0_1"/>
<evidence type="ECO:0000313" key="17">
    <source>
        <dbReference type="EMBL" id="ENN71956.1"/>
    </source>
</evidence>
<feature type="transmembrane region" description="Helical" evidence="12">
    <location>
        <begin position="580"/>
        <end position="599"/>
    </location>
</feature>
<evidence type="ECO:0000256" key="1">
    <source>
        <dbReference type="ARBA" id="ARBA00002791"/>
    </source>
</evidence>
<keyword evidence="9 12" id="KW-1133">Transmembrane helix</keyword>
<dbReference type="AlphaFoldDB" id="N6TU87"/>
<reference evidence="20 21" key="1">
    <citation type="journal article" date="2013" name="Genome Biol.">
        <title>Draft genome of the mountain pine beetle, Dendroctonus ponderosae Hopkins, a major forest pest.</title>
        <authorList>
            <person name="Keeling C.I."/>
            <person name="Yuen M.M."/>
            <person name="Liao N.Y."/>
            <person name="Docking T.R."/>
            <person name="Chan S.K."/>
            <person name="Taylor G.A."/>
            <person name="Palmquist D.L."/>
            <person name="Jackman S.D."/>
            <person name="Nguyen A."/>
            <person name="Li M."/>
            <person name="Henderson H."/>
            <person name="Janes J.K."/>
            <person name="Zhao Y."/>
            <person name="Pandoh P."/>
            <person name="Moore R."/>
            <person name="Sperling F.A."/>
            <person name="Huber D.P."/>
            <person name="Birol I."/>
            <person name="Jones S.J."/>
            <person name="Bohlmann J."/>
        </authorList>
    </citation>
    <scope>NUCLEOTIDE SEQUENCE</scope>
</reference>
<dbReference type="OMA" id="QEHETIY"/>
<evidence type="ECO:0000313" key="20">
    <source>
        <dbReference type="Proteomes" id="UP000019118"/>
    </source>
</evidence>
<dbReference type="Proteomes" id="UP000030742">
    <property type="component" value="Unassembled WGS sequence"/>
</dbReference>
<evidence type="ECO:0000256" key="6">
    <source>
        <dbReference type="ARBA" id="ARBA00022692"/>
    </source>
</evidence>
<keyword evidence="8 12" id="KW-0256">Endoplasmic reticulum</keyword>
<dbReference type="InterPro" id="IPR055373">
    <property type="entry name" value="Ribophorin_II_N"/>
</dbReference>
<keyword evidence="10 12" id="KW-0472">Membrane</keyword>
<evidence type="ECO:0000259" key="13">
    <source>
        <dbReference type="Pfam" id="PF05817"/>
    </source>
</evidence>
<dbReference type="GO" id="GO:0006487">
    <property type="term" value="P:protein N-linked glycosylation"/>
    <property type="evidence" value="ECO:0007669"/>
    <property type="project" value="UniProtKB-UniRule"/>
</dbReference>
<evidence type="ECO:0000313" key="19">
    <source>
        <dbReference type="EnsemblMetazoa" id="XP_019768972.1"/>
    </source>
</evidence>
<feature type="signal peptide" evidence="12">
    <location>
        <begin position="1"/>
        <end position="21"/>
    </location>
</feature>
<feature type="domain" description="Ribophorin II N-terminal" evidence="13">
    <location>
        <begin position="42"/>
        <end position="263"/>
    </location>
</feature>
<keyword evidence="7 12" id="KW-0732">Signal</keyword>
<dbReference type="Proteomes" id="UP000019118">
    <property type="component" value="Unassembled WGS sequence"/>
</dbReference>
<dbReference type="STRING" id="77166.N6TU87"/>
<comment type="subunit">
    <text evidence="11">Component of the oligosaccharyltransferase (OST) complex. OST exists in two different complex forms which contain common core subunits RPN1, RPN2, OST48, OST4, DAD1 and TMEM258, either STT3A or STT3B as catalytic subunits, and form-specific accessory subunits. STT3A complex assembly occurs through the formation of 3 subcomplexes. Subcomplex 1 contains RPN1 and TMEM258, subcomplex 2 contains the STT3A-specific subunits STT3A, DC2/OSTC, and KCP2 as well as the core subunit OST4, and subcomplex 3 contains RPN2, DAD1, and OST48. The STT3A complex can form stable complexes with the Sec61 complex or with both the Sec61 and TRAP complexes. Interacts with DDI2. Interacts with TMEM35A/NACHO.</text>
</comment>
<evidence type="ECO:0000313" key="21">
    <source>
        <dbReference type="Proteomes" id="UP000030742"/>
    </source>
</evidence>
<evidence type="ECO:0000256" key="2">
    <source>
        <dbReference type="ARBA" id="ARBA00004477"/>
    </source>
</evidence>
<gene>
    <name evidence="19" type="primary">109543612</name>
    <name evidence="18" type="ORF">D910_09170</name>
    <name evidence="17" type="ORF">YQE_11390</name>
</gene>
<dbReference type="InterPro" id="IPR055375">
    <property type="entry name" value="Ribophorin_II_2nd"/>
</dbReference>
<comment type="subcellular location">
    <subcellularLocation>
        <location evidence="2 12">Endoplasmic reticulum membrane</location>
        <topology evidence="2 12">Multi-pass membrane protein</topology>
    </subcellularLocation>
</comment>
<proteinExistence type="inferred from homology"/>
<dbReference type="OrthoDB" id="432292at2759"/>
<comment type="function">
    <text evidence="1 12">Subunit of the oligosaccharyl transferase (OST) complex that catalyzes the initial transfer of a defined glycan (Glc(3)Man(9)GlcNAc(2) in eukaryotes) from the lipid carrier dolichol-pyrophosphate to an asparagine residue within an Asn-X-Ser/Thr consensus motif in nascent polypeptide chains, the first step in protein N-glycosylation. N-glycosylation occurs cotranslationally and the complex associates with the Sec61 complex at the channel-forming translocon complex that mediates protein translocation across the endoplasmic reticulum (ER). All subunits are required for a maximal enzyme activity.</text>
</comment>
<sequence>MTAKLLLVFLLATITLQFSQGSIEGFIPPRYTKLLDVAHEACASTGNIPNIYYAANIYKQMNYPVPENCKKPACEQLLKALSAPGLEIDVLFLGLGAQKILNCEGNIPKDRLIKEAQAVLQSEKSTVPNLHYAATVLVSVGQQVPNGAKIAQLAQAQLKTDDSVVALGHALHLAALLGDSGKFIIERIEDIVVQADEIDGKLLQWEGGLSTTSLVLTGLLKFPTVKSLNQVQADKIANYLLSRVTVQTPRGVSSLLDAGAALSSSKLSPVSISIVPPPIVSEIEPNLRIHVSDMLGRAVQPALSPVVAQSATRIADDVVVLAKQPLSVGTEKTEYILPLKLEPGFYKILLNVGSHSVTFKTKVVGRVQIESCEVGLSDADGSSAPRLEKINYGRTLSNRLNGDSGQKLIIKFTLTRQVHQAFVRLSTASKEIFFVAGQESNNQYKVEADLGEELPVSDIFKVEIIVGDYLVIEPVKWLIGEIELKASNAAVSASSKPIRGPKPEIRHMFRQPDKRPAQAVSLLFTALTAAPFLVLLILWNIIGVNLSNFSVRAVPFHLGFGAILGLFTLFWLKLNMFTTCAWLVPIGGFTFVAGQRLLSSISRSKKAEK</sequence>
<dbReference type="EnsemblMetazoa" id="XM_019913413.1">
    <property type="protein sequence ID" value="XP_019768972.1"/>
    <property type="gene ID" value="LOC109543612"/>
</dbReference>